<protein>
    <recommendedName>
        <fullName evidence="2">Protein kinase domain-containing protein</fullName>
    </recommendedName>
</protein>
<dbReference type="SMART" id="SM00220">
    <property type="entry name" value="S_TKc"/>
    <property type="match status" value="1"/>
</dbReference>
<dbReference type="InterPro" id="IPR000719">
    <property type="entry name" value="Prot_kinase_dom"/>
</dbReference>
<feature type="compositionally biased region" description="Polar residues" evidence="1">
    <location>
        <begin position="115"/>
        <end position="127"/>
    </location>
</feature>
<evidence type="ECO:0000313" key="3">
    <source>
        <dbReference type="EMBL" id="CAE6434215.1"/>
    </source>
</evidence>
<dbReference type="GO" id="GO:0004674">
    <property type="term" value="F:protein serine/threonine kinase activity"/>
    <property type="evidence" value="ECO:0007669"/>
    <property type="project" value="TreeGrafter"/>
</dbReference>
<name>A0A8H3AQY6_9AGAM</name>
<dbReference type="InterPro" id="IPR011009">
    <property type="entry name" value="Kinase-like_dom_sf"/>
</dbReference>
<dbReference type="PROSITE" id="PS50011">
    <property type="entry name" value="PROTEIN_KINASE_DOM"/>
    <property type="match status" value="1"/>
</dbReference>
<dbReference type="AlphaFoldDB" id="A0A8H3AQY6"/>
<dbReference type="InterPro" id="IPR008271">
    <property type="entry name" value="Ser/Thr_kinase_AS"/>
</dbReference>
<accession>A0A8H3AQY6</accession>
<feature type="region of interest" description="Disordered" evidence="1">
    <location>
        <begin position="1"/>
        <end position="57"/>
    </location>
</feature>
<feature type="compositionally biased region" description="Polar residues" evidence="1">
    <location>
        <begin position="524"/>
        <end position="534"/>
    </location>
</feature>
<sequence>MVTSSKSADISPVGPVMKPNQKFVSPRVSDKNNIQRQRQGASSDDRPESLYGSYRPNLKTQEFEPRVTPIVSACIGTAASNFSHLPSLSNAPLSTESRKIDHPTCNKRRDYRCNGISTPTNGSQESYRPTVHHPHLLRSTPRKTSSLSHDMHSNHQPLLPAARPTAQVMNTLFPAQVMNPNSEGIMSTSKLPNYGNSNSAQPPVNLKNRLSSINTKTPKSGPPSNLAAQLGMESRRLDLVWSETINQLKNKHGAKFTRTRSRDTSFRQKIESGVSLDDTPANKRWRAMWKFTNACWKDAEVRWMKEDLKRRAGFPGADYRSYTTYPYFENMTITDVDRVMSGIFSYFAAEMGKRGHNTGRTQLEELKQTKRILRDGVWRLILECESESHCSPDKRAARDLSTENNWVLDDFAGPNRECTGATNVVLQSSPAFQPSSSCITATTMDSRTVDGSLIPLLTTVVNPPAPEQAHNSYRRSTNKSRNGPEASAQDDTVRIQAGKQCSETRKGYSRGSSNKYESKVHCTSGHQRQPTTAVLESCPSHPSSSSISTRNVPQMIGQINPLLHAEQIGKLQREKSDTTSPMVGKQMSVNEIVEHLFRRGCGNLTDSLDQTTFGNFPVSYSGISDVYRGRLLAGTQIAVKALRVSEGRIIIEDHAHLKHAARELYAWSKCKHRNVQQLLGLAMFRGRIAMIFPWTSHNTLPRYLQSAYDVDRCSLCAQICDGLSYLHSVDIVHGDLKGANVIVLADGTPILAEFGNFKLGGWWSLFSEATRQDSLAVRWAAPELLQETGNQSKAADVYALGMTMLEVITGKPPFIGKSDLVVVNCIHQRTHPERPSKQLPPKSRDGNKFWKLLTDCWVYEPDKRPSATEATTIMRSITPYGLVIANTL</sequence>
<reference evidence="3" key="1">
    <citation type="submission" date="2021-01" db="EMBL/GenBank/DDBJ databases">
        <authorList>
            <person name="Kaushik A."/>
        </authorList>
    </citation>
    <scope>NUCLEOTIDE SEQUENCE</scope>
    <source>
        <strain evidence="3">AG4-RS23</strain>
    </source>
</reference>
<gene>
    <name evidence="3" type="ORF">RDB_LOCUS29941</name>
</gene>
<dbReference type="InterPro" id="IPR001245">
    <property type="entry name" value="Ser-Thr/Tyr_kinase_cat_dom"/>
</dbReference>
<dbReference type="GO" id="GO:0005524">
    <property type="term" value="F:ATP binding"/>
    <property type="evidence" value="ECO:0007669"/>
    <property type="project" value="InterPro"/>
</dbReference>
<feature type="compositionally biased region" description="Polar residues" evidence="1">
    <location>
        <begin position="31"/>
        <end position="42"/>
    </location>
</feature>
<dbReference type="PANTHER" id="PTHR44329">
    <property type="entry name" value="SERINE/THREONINE-PROTEIN KINASE TNNI3K-RELATED"/>
    <property type="match status" value="1"/>
</dbReference>
<evidence type="ECO:0000256" key="1">
    <source>
        <dbReference type="SAM" id="MobiDB-lite"/>
    </source>
</evidence>
<dbReference type="SUPFAM" id="SSF56112">
    <property type="entry name" value="Protein kinase-like (PK-like)"/>
    <property type="match status" value="1"/>
</dbReference>
<dbReference type="InterPro" id="IPR051681">
    <property type="entry name" value="Ser/Thr_Kinases-Pseudokinases"/>
</dbReference>
<comment type="caution">
    <text evidence="3">The sequence shown here is derived from an EMBL/GenBank/DDBJ whole genome shotgun (WGS) entry which is preliminary data.</text>
</comment>
<dbReference type="EMBL" id="CAJMWY010000446">
    <property type="protein sequence ID" value="CAE6434215.1"/>
    <property type="molecule type" value="Genomic_DNA"/>
</dbReference>
<feature type="region of interest" description="Disordered" evidence="1">
    <location>
        <begin position="460"/>
        <end position="549"/>
    </location>
</feature>
<proteinExistence type="predicted"/>
<dbReference type="Proteomes" id="UP000663861">
    <property type="component" value="Unassembled WGS sequence"/>
</dbReference>
<evidence type="ECO:0000313" key="4">
    <source>
        <dbReference type="Proteomes" id="UP000663861"/>
    </source>
</evidence>
<feature type="compositionally biased region" description="Low complexity" evidence="1">
    <location>
        <begin position="537"/>
        <end position="548"/>
    </location>
</feature>
<feature type="domain" description="Protein kinase" evidence="2">
    <location>
        <begin position="605"/>
        <end position="881"/>
    </location>
</feature>
<dbReference type="Gene3D" id="1.10.510.10">
    <property type="entry name" value="Transferase(Phosphotransferase) domain 1"/>
    <property type="match status" value="1"/>
</dbReference>
<feature type="region of interest" description="Disordered" evidence="1">
    <location>
        <begin position="111"/>
        <end position="152"/>
    </location>
</feature>
<organism evidence="3 4">
    <name type="scientific">Rhizoctonia solani</name>
    <dbReference type="NCBI Taxonomy" id="456999"/>
    <lineage>
        <taxon>Eukaryota</taxon>
        <taxon>Fungi</taxon>
        <taxon>Dikarya</taxon>
        <taxon>Basidiomycota</taxon>
        <taxon>Agaricomycotina</taxon>
        <taxon>Agaricomycetes</taxon>
        <taxon>Cantharellales</taxon>
        <taxon>Ceratobasidiaceae</taxon>
        <taxon>Rhizoctonia</taxon>
    </lineage>
</organism>
<dbReference type="PROSITE" id="PS00108">
    <property type="entry name" value="PROTEIN_KINASE_ST"/>
    <property type="match status" value="1"/>
</dbReference>
<dbReference type="Pfam" id="PF07714">
    <property type="entry name" value="PK_Tyr_Ser-Thr"/>
    <property type="match status" value="1"/>
</dbReference>
<evidence type="ECO:0000259" key="2">
    <source>
        <dbReference type="PROSITE" id="PS50011"/>
    </source>
</evidence>